<dbReference type="OrthoDB" id="2340858at2759"/>
<keyword evidence="2" id="KW-1185">Reference proteome</keyword>
<evidence type="ECO:0000313" key="1">
    <source>
        <dbReference type="EMBL" id="EJC97517.1"/>
    </source>
</evidence>
<accession>R7SGT5</accession>
<dbReference type="Proteomes" id="UP000053630">
    <property type="component" value="Unassembled WGS sequence"/>
</dbReference>
<dbReference type="RefSeq" id="XP_007272220.1">
    <property type="nucleotide sequence ID" value="XM_007272158.1"/>
</dbReference>
<sequence>MYDPDKCYLFQDEGVYRLPLDLFKRTDNHLIVQRASETLFLYDCNESQTVVKRSRAGVKLLVTTSPRRSRYAGFQKQAYPSSFIMQTWTWTEIYLSRCMAKQQRSTVELAEAYGRYGGSARNLLKKEEHEVKQELDRAIGVFNSLAGRLAEAVSATQNEMVRVAQVPQN</sequence>
<proteinExistence type="predicted"/>
<gene>
    <name evidence="1" type="ORF">FOMMEDRAFT_163019</name>
</gene>
<dbReference type="AlphaFoldDB" id="R7SGT5"/>
<reference evidence="2" key="1">
    <citation type="journal article" date="2012" name="Science">
        <title>The Paleozoic origin of enzymatic lignin decomposition reconstructed from 31 fungal genomes.</title>
        <authorList>
            <person name="Floudas D."/>
            <person name="Binder M."/>
            <person name="Riley R."/>
            <person name="Barry K."/>
            <person name="Blanchette R.A."/>
            <person name="Henrissat B."/>
            <person name="Martinez A.T."/>
            <person name="Otillar R."/>
            <person name="Spatafora J.W."/>
            <person name="Yadav J.S."/>
            <person name="Aerts A."/>
            <person name="Benoit I."/>
            <person name="Boyd A."/>
            <person name="Carlson A."/>
            <person name="Copeland A."/>
            <person name="Coutinho P.M."/>
            <person name="de Vries R.P."/>
            <person name="Ferreira P."/>
            <person name="Findley K."/>
            <person name="Foster B."/>
            <person name="Gaskell J."/>
            <person name="Glotzer D."/>
            <person name="Gorecki P."/>
            <person name="Heitman J."/>
            <person name="Hesse C."/>
            <person name="Hori C."/>
            <person name="Igarashi K."/>
            <person name="Jurgens J.A."/>
            <person name="Kallen N."/>
            <person name="Kersten P."/>
            <person name="Kohler A."/>
            <person name="Kuees U."/>
            <person name="Kumar T.K.A."/>
            <person name="Kuo A."/>
            <person name="LaButti K."/>
            <person name="Larrondo L.F."/>
            <person name="Lindquist E."/>
            <person name="Ling A."/>
            <person name="Lombard V."/>
            <person name="Lucas S."/>
            <person name="Lundell T."/>
            <person name="Martin R."/>
            <person name="McLaughlin D.J."/>
            <person name="Morgenstern I."/>
            <person name="Morin E."/>
            <person name="Murat C."/>
            <person name="Nagy L.G."/>
            <person name="Nolan M."/>
            <person name="Ohm R.A."/>
            <person name="Patyshakuliyeva A."/>
            <person name="Rokas A."/>
            <person name="Ruiz-Duenas F.J."/>
            <person name="Sabat G."/>
            <person name="Salamov A."/>
            <person name="Samejima M."/>
            <person name="Schmutz J."/>
            <person name="Slot J.C."/>
            <person name="St John F."/>
            <person name="Stenlid J."/>
            <person name="Sun H."/>
            <person name="Sun S."/>
            <person name="Syed K."/>
            <person name="Tsang A."/>
            <person name="Wiebenga A."/>
            <person name="Young D."/>
            <person name="Pisabarro A."/>
            <person name="Eastwood D.C."/>
            <person name="Martin F."/>
            <person name="Cullen D."/>
            <person name="Grigoriev I.V."/>
            <person name="Hibbett D.S."/>
        </authorList>
    </citation>
    <scope>NUCLEOTIDE SEQUENCE [LARGE SCALE GENOMIC DNA]</scope>
    <source>
        <strain evidence="2">MF3/22</strain>
    </source>
</reference>
<dbReference type="GeneID" id="18675953"/>
<dbReference type="KEGG" id="fme:FOMMEDRAFT_163019"/>
<evidence type="ECO:0000313" key="2">
    <source>
        <dbReference type="Proteomes" id="UP000053630"/>
    </source>
</evidence>
<protein>
    <submittedName>
        <fullName evidence="1">Uncharacterized protein</fullName>
    </submittedName>
</protein>
<name>R7SGT5_FOMME</name>
<organism evidence="1 2">
    <name type="scientific">Fomitiporia mediterranea (strain MF3/22)</name>
    <name type="common">Grapevine white-rot fungus</name>
    <dbReference type="NCBI Taxonomy" id="694068"/>
    <lineage>
        <taxon>Eukaryota</taxon>
        <taxon>Fungi</taxon>
        <taxon>Dikarya</taxon>
        <taxon>Basidiomycota</taxon>
        <taxon>Agaricomycotina</taxon>
        <taxon>Agaricomycetes</taxon>
        <taxon>Hymenochaetales</taxon>
        <taxon>Hymenochaetaceae</taxon>
        <taxon>Fomitiporia</taxon>
    </lineage>
</organism>
<dbReference type="eggNOG" id="KOG0154">
    <property type="taxonomic scope" value="Eukaryota"/>
</dbReference>
<dbReference type="EMBL" id="JH718196">
    <property type="protein sequence ID" value="EJC97517.1"/>
    <property type="molecule type" value="Genomic_DNA"/>
</dbReference>